<keyword evidence="1" id="KW-0732">Signal</keyword>
<evidence type="ECO:0000313" key="3">
    <source>
        <dbReference type="Proteomes" id="UP001341840"/>
    </source>
</evidence>
<name>A0ABU6SFL1_9FABA</name>
<evidence type="ECO:0000256" key="1">
    <source>
        <dbReference type="SAM" id="SignalP"/>
    </source>
</evidence>
<evidence type="ECO:0000313" key="2">
    <source>
        <dbReference type="EMBL" id="MED6135190.1"/>
    </source>
</evidence>
<keyword evidence="3" id="KW-1185">Reference proteome</keyword>
<accession>A0ABU6SFL1</accession>
<comment type="caution">
    <text evidence="2">The sequence shown here is derived from an EMBL/GenBank/DDBJ whole genome shotgun (WGS) entry which is preliminary data.</text>
</comment>
<dbReference type="Proteomes" id="UP001341840">
    <property type="component" value="Unassembled WGS sequence"/>
</dbReference>
<sequence>MAQLLGNLVTAGLTWIVPVTAGYSWEPGDESRTPSNTCSNPARDKVLSDYNDERIPTRAGPMTEEVLSTTTTKASPLERACQLFMNSLQKDCVIDDCGFGDLETSSDGRYSSRSFVEVASGRILGLPEEKHKYERVWSGRIPPRYELLTWFIMNNRLSIKDKLLKGRIT</sequence>
<reference evidence="2 3" key="1">
    <citation type="journal article" date="2023" name="Plants (Basel)">
        <title>Bridging the Gap: Combining Genomics and Transcriptomics Approaches to Understand Stylosanthes scabra, an Orphan Legume from the Brazilian Caatinga.</title>
        <authorList>
            <person name="Ferreira-Neto J.R.C."/>
            <person name="da Silva M.D."/>
            <person name="Binneck E."/>
            <person name="de Melo N.F."/>
            <person name="da Silva R.H."/>
            <person name="de Melo A.L.T.M."/>
            <person name="Pandolfi V."/>
            <person name="Bustamante F.O."/>
            <person name="Brasileiro-Vidal A.C."/>
            <person name="Benko-Iseppon A.M."/>
        </authorList>
    </citation>
    <scope>NUCLEOTIDE SEQUENCE [LARGE SCALE GENOMIC DNA]</scope>
    <source>
        <tissue evidence="2">Leaves</tissue>
    </source>
</reference>
<feature type="chain" id="PRO_5045962273" evidence="1">
    <location>
        <begin position="23"/>
        <end position="169"/>
    </location>
</feature>
<feature type="signal peptide" evidence="1">
    <location>
        <begin position="1"/>
        <end position="22"/>
    </location>
</feature>
<organism evidence="2 3">
    <name type="scientific">Stylosanthes scabra</name>
    <dbReference type="NCBI Taxonomy" id="79078"/>
    <lineage>
        <taxon>Eukaryota</taxon>
        <taxon>Viridiplantae</taxon>
        <taxon>Streptophyta</taxon>
        <taxon>Embryophyta</taxon>
        <taxon>Tracheophyta</taxon>
        <taxon>Spermatophyta</taxon>
        <taxon>Magnoliopsida</taxon>
        <taxon>eudicotyledons</taxon>
        <taxon>Gunneridae</taxon>
        <taxon>Pentapetalae</taxon>
        <taxon>rosids</taxon>
        <taxon>fabids</taxon>
        <taxon>Fabales</taxon>
        <taxon>Fabaceae</taxon>
        <taxon>Papilionoideae</taxon>
        <taxon>50 kb inversion clade</taxon>
        <taxon>dalbergioids sensu lato</taxon>
        <taxon>Dalbergieae</taxon>
        <taxon>Pterocarpus clade</taxon>
        <taxon>Stylosanthes</taxon>
    </lineage>
</organism>
<dbReference type="EMBL" id="JASCZI010060674">
    <property type="protein sequence ID" value="MED6135190.1"/>
    <property type="molecule type" value="Genomic_DNA"/>
</dbReference>
<protein>
    <submittedName>
        <fullName evidence="2">Uncharacterized protein</fullName>
    </submittedName>
</protein>
<proteinExistence type="predicted"/>
<gene>
    <name evidence="2" type="ORF">PIB30_043978</name>
</gene>